<dbReference type="InterPro" id="IPR043502">
    <property type="entry name" value="DNA/RNA_pol_sf"/>
</dbReference>
<dbReference type="Pfam" id="PF00078">
    <property type="entry name" value="RVT_1"/>
    <property type="match status" value="1"/>
</dbReference>
<evidence type="ECO:0000259" key="1">
    <source>
        <dbReference type="PROSITE" id="PS50878"/>
    </source>
</evidence>
<keyword evidence="2" id="KW-1185">Reference proteome</keyword>
<protein>
    <submittedName>
        <fullName evidence="3">Uncharacterized protein LOC105158725</fullName>
    </submittedName>
</protein>
<dbReference type="GeneID" id="105158725"/>
<reference evidence="3" key="1">
    <citation type="submission" date="2025-08" db="UniProtKB">
        <authorList>
            <consortium name="RefSeq"/>
        </authorList>
    </citation>
    <scope>IDENTIFICATION</scope>
</reference>
<evidence type="ECO:0000313" key="3">
    <source>
        <dbReference type="RefSeq" id="XP_011073867.1"/>
    </source>
</evidence>
<organism evidence="2 3">
    <name type="scientific">Sesamum indicum</name>
    <name type="common">Oriental sesame</name>
    <name type="synonym">Sesamum orientale</name>
    <dbReference type="NCBI Taxonomy" id="4182"/>
    <lineage>
        <taxon>Eukaryota</taxon>
        <taxon>Viridiplantae</taxon>
        <taxon>Streptophyta</taxon>
        <taxon>Embryophyta</taxon>
        <taxon>Tracheophyta</taxon>
        <taxon>Spermatophyta</taxon>
        <taxon>Magnoliopsida</taxon>
        <taxon>eudicotyledons</taxon>
        <taxon>Gunneridae</taxon>
        <taxon>Pentapetalae</taxon>
        <taxon>asterids</taxon>
        <taxon>lamiids</taxon>
        <taxon>Lamiales</taxon>
        <taxon>Pedaliaceae</taxon>
        <taxon>Sesamum</taxon>
    </lineage>
</organism>
<proteinExistence type="predicted"/>
<dbReference type="Proteomes" id="UP000504604">
    <property type="component" value="Linkage group LG3"/>
</dbReference>
<dbReference type="KEGG" id="sind:105158725"/>
<dbReference type="InParanoid" id="A0A6I9SWK9"/>
<dbReference type="RefSeq" id="XP_011073867.1">
    <property type="nucleotide sequence ID" value="XM_011075565.1"/>
</dbReference>
<feature type="domain" description="Reverse transcriptase" evidence="1">
    <location>
        <begin position="1"/>
        <end position="252"/>
    </location>
</feature>
<sequence length="287" mass="32644">MDLRYLRPWARHNLMEKEVAFFTAPFSGEDVKNAIFDIAKDKAPGPNRYFSGFYKAAWPVVGEEVSKAVLDFFMTGRILKQINSTILALIPKLFGFPDMFNKWVEECVTTPSFLVGMNGKPHGFFLGARGLRQGDPLSPYLFVLVMEVLHMGFLQLIEQDMNFTFYWKCEASKVFQLGFADDQLLFCRANTESIRALKDGLDRFALWFALRLNAEKSHLIISKSAQNVKEQLLVVLGFLEGHLPMRYLGLPLISSRLSISDCQPLLTKIDACFNGWEGLTLSYACRL</sequence>
<accession>A0A6I9SWK9</accession>
<dbReference type="PROSITE" id="PS50878">
    <property type="entry name" value="RT_POL"/>
    <property type="match status" value="1"/>
</dbReference>
<dbReference type="PANTHER" id="PTHR33116:SF84">
    <property type="entry name" value="RNA-DIRECTED DNA POLYMERASE"/>
    <property type="match status" value="1"/>
</dbReference>
<name>A0A6I9SWK9_SESIN</name>
<dbReference type="InterPro" id="IPR000477">
    <property type="entry name" value="RT_dom"/>
</dbReference>
<dbReference type="AlphaFoldDB" id="A0A6I9SWK9"/>
<gene>
    <name evidence="3" type="primary">LOC105158725</name>
</gene>
<dbReference type="SUPFAM" id="SSF56672">
    <property type="entry name" value="DNA/RNA polymerases"/>
    <property type="match status" value="1"/>
</dbReference>
<dbReference type="OrthoDB" id="1932527at2759"/>
<evidence type="ECO:0000313" key="2">
    <source>
        <dbReference type="Proteomes" id="UP000504604"/>
    </source>
</evidence>
<dbReference type="PANTHER" id="PTHR33116">
    <property type="entry name" value="REVERSE TRANSCRIPTASE ZINC-BINDING DOMAIN-CONTAINING PROTEIN-RELATED-RELATED"/>
    <property type="match status" value="1"/>
</dbReference>